<dbReference type="PANTHER" id="PTHR43611">
    <property type="entry name" value="ALPHA-D-GLUCOSE 1-PHOSPHATE PHOSPHATASE"/>
    <property type="match status" value="1"/>
</dbReference>
<dbReference type="Pfam" id="PF00702">
    <property type="entry name" value="Hydrolase"/>
    <property type="match status" value="1"/>
</dbReference>
<sequence>MTGWVVFDYGEVICGRTTALPDLAATLGVPLAEFEPHYWRLRDVYDRGSSDLEYWGGVGEALGVPVDESTSDRLTEIDIRGWSDVRESSLELLAGLSEAGVPLALLSNAPSSFARFAERQDWMRHFRVRVFSGDVGVAKPDAEIFELLVARLGVPAGDCVFFDDRQSNVDGARAAGLRAHVWDGADAARALL</sequence>
<dbReference type="SFLD" id="SFLDS00003">
    <property type="entry name" value="Haloacid_Dehalogenase"/>
    <property type="match status" value="1"/>
</dbReference>
<dbReference type="OrthoDB" id="9797415at2"/>
<evidence type="ECO:0000313" key="2">
    <source>
        <dbReference type="Proteomes" id="UP000062973"/>
    </source>
</evidence>
<name>A0A076N7R3_AMYME</name>
<dbReference type="InterPro" id="IPR036412">
    <property type="entry name" value="HAD-like_sf"/>
</dbReference>
<dbReference type="PRINTS" id="PR00413">
    <property type="entry name" value="HADHALOGNASE"/>
</dbReference>
<dbReference type="STRING" id="1068978.AMETH_6863"/>
<dbReference type="AlphaFoldDB" id="A0A076N7R3"/>
<evidence type="ECO:0000313" key="1">
    <source>
        <dbReference type="EMBL" id="AIJ26955.1"/>
    </source>
</evidence>
<accession>A0A076N7R3</accession>
<dbReference type="Proteomes" id="UP000062973">
    <property type="component" value="Chromosome"/>
</dbReference>
<dbReference type="SFLD" id="SFLDG01129">
    <property type="entry name" value="C1.5:_HAD__Beta-PGM__Phosphata"/>
    <property type="match status" value="1"/>
</dbReference>
<keyword evidence="2" id="KW-1185">Reference proteome</keyword>
<dbReference type="PATRIC" id="fig|1068978.7.peg.7372"/>
<dbReference type="EMBL" id="CP009110">
    <property type="protein sequence ID" value="AIJ26955.1"/>
    <property type="molecule type" value="Genomic_DNA"/>
</dbReference>
<gene>
    <name evidence="1" type="ORF">AMETH_6863</name>
</gene>
<dbReference type="Gene3D" id="3.40.50.1000">
    <property type="entry name" value="HAD superfamily/HAD-like"/>
    <property type="match status" value="1"/>
</dbReference>
<dbReference type="KEGG" id="amq:AMETH_6863"/>
<dbReference type="InterPro" id="IPR023214">
    <property type="entry name" value="HAD_sf"/>
</dbReference>
<dbReference type="NCBIfam" id="TIGR01509">
    <property type="entry name" value="HAD-SF-IA-v3"/>
    <property type="match status" value="1"/>
</dbReference>
<protein>
    <submittedName>
        <fullName evidence="1">Haloacid dehalogenase superfamily protein, subfamily IA, variant 3 with third motif having DD or ED</fullName>
    </submittedName>
</protein>
<organism evidence="1 2">
    <name type="scientific">Amycolatopsis methanolica 239</name>
    <dbReference type="NCBI Taxonomy" id="1068978"/>
    <lineage>
        <taxon>Bacteria</taxon>
        <taxon>Bacillati</taxon>
        <taxon>Actinomycetota</taxon>
        <taxon>Actinomycetes</taxon>
        <taxon>Pseudonocardiales</taxon>
        <taxon>Pseudonocardiaceae</taxon>
        <taxon>Amycolatopsis</taxon>
        <taxon>Amycolatopsis methanolica group</taxon>
    </lineage>
</organism>
<proteinExistence type="predicted"/>
<dbReference type="InterPro" id="IPR006439">
    <property type="entry name" value="HAD-SF_hydro_IA"/>
</dbReference>
<dbReference type="SUPFAM" id="SSF56784">
    <property type="entry name" value="HAD-like"/>
    <property type="match status" value="1"/>
</dbReference>
<dbReference type="RefSeq" id="WP_017985729.1">
    <property type="nucleotide sequence ID" value="NZ_AQUL01000001.1"/>
</dbReference>
<dbReference type="HOGENOM" id="CLU_045011_9_3_11"/>
<dbReference type="PANTHER" id="PTHR43611:SF3">
    <property type="entry name" value="FLAVIN MONONUCLEOTIDE HYDROLASE 1, CHLOROPLATIC"/>
    <property type="match status" value="1"/>
</dbReference>
<dbReference type="CDD" id="cd02603">
    <property type="entry name" value="HAD_sEH-N_like"/>
    <property type="match status" value="1"/>
</dbReference>
<reference evidence="1 2" key="1">
    <citation type="submission" date="2014-07" db="EMBL/GenBank/DDBJ databases">
        <title>Whole Genome Sequence of the Amycolatopsis methanolica 239.</title>
        <authorList>
            <person name="Tang B."/>
        </authorList>
    </citation>
    <scope>NUCLEOTIDE SEQUENCE [LARGE SCALE GENOMIC DNA]</scope>
    <source>
        <strain evidence="1 2">239</strain>
    </source>
</reference>
<dbReference type="eggNOG" id="COG1011">
    <property type="taxonomic scope" value="Bacteria"/>
</dbReference>